<accession>A0A2N8KZS0</accession>
<dbReference type="Proteomes" id="UP000235916">
    <property type="component" value="Unassembled WGS sequence"/>
</dbReference>
<dbReference type="RefSeq" id="WP_102768876.1">
    <property type="nucleotide sequence ID" value="NZ_POSP01000003.1"/>
</dbReference>
<evidence type="ECO:0000313" key="3">
    <source>
        <dbReference type="EMBL" id="PND38959.1"/>
    </source>
</evidence>
<evidence type="ECO:0008006" key="5">
    <source>
        <dbReference type="Google" id="ProtNLM"/>
    </source>
</evidence>
<feature type="transmembrane region" description="Helical" evidence="2">
    <location>
        <begin position="157"/>
        <end position="175"/>
    </location>
</feature>
<gene>
    <name evidence="3" type="ORF">C1O66_16440</name>
</gene>
<protein>
    <recommendedName>
        <fullName evidence="5">Phosphatidic acid phosphatase type 2/haloperoxidase domain-containing protein</fullName>
    </recommendedName>
</protein>
<evidence type="ECO:0000256" key="1">
    <source>
        <dbReference type="SAM" id="MobiDB-lite"/>
    </source>
</evidence>
<keyword evidence="2" id="KW-1133">Transmembrane helix</keyword>
<evidence type="ECO:0000256" key="2">
    <source>
        <dbReference type="SAM" id="Phobius"/>
    </source>
</evidence>
<keyword evidence="2" id="KW-0472">Membrane</keyword>
<dbReference type="OrthoDB" id="8590768at2"/>
<sequence length="246" mass="26543">MNWGFASSAVTLWPWLTRLGEAQFLLPLALLGLAWVWRSAGARAAQRAWAWRALALLAAVIGVTTASKLAFMGWGLGIARWDFTGFSGHSMFAAAVLPLLTWLALAASPAVSVRADRESDRGRFSTATWAWIGLSYALAALIAYSRLKVGAHSVSESVTGFLLGAVASGASLWLAPTLRRGLPRGLPMAALALLLLMPSMAPPSRSHDWVTHWALQLSGRQQPVDRRDLQEPEAGPELQHLQEPTS</sequence>
<keyword evidence="4" id="KW-1185">Reference proteome</keyword>
<reference evidence="3 4" key="1">
    <citation type="submission" date="2018-01" db="EMBL/GenBank/DDBJ databases">
        <title>Draft genome sequence of Paucibacter aquatile CR182 isolated from freshwater of the Nakdong River.</title>
        <authorList>
            <person name="Choi A."/>
            <person name="Chung E.J."/>
        </authorList>
    </citation>
    <scope>NUCLEOTIDE SEQUENCE [LARGE SCALE GENOMIC DNA]</scope>
    <source>
        <strain evidence="3 4">CR182</strain>
    </source>
</reference>
<feature type="transmembrane region" description="Helical" evidence="2">
    <location>
        <begin position="124"/>
        <end position="145"/>
    </location>
</feature>
<evidence type="ECO:0000313" key="4">
    <source>
        <dbReference type="Proteomes" id="UP000235916"/>
    </source>
</evidence>
<organism evidence="3 4">
    <name type="scientific">Kinneretia aquatilis</name>
    <dbReference type="NCBI Taxonomy" id="2070761"/>
    <lineage>
        <taxon>Bacteria</taxon>
        <taxon>Pseudomonadati</taxon>
        <taxon>Pseudomonadota</taxon>
        <taxon>Betaproteobacteria</taxon>
        <taxon>Burkholderiales</taxon>
        <taxon>Sphaerotilaceae</taxon>
        <taxon>Roseateles</taxon>
    </lineage>
</organism>
<dbReference type="EMBL" id="POSP01000003">
    <property type="protein sequence ID" value="PND38959.1"/>
    <property type="molecule type" value="Genomic_DNA"/>
</dbReference>
<keyword evidence="2" id="KW-0812">Transmembrane</keyword>
<feature type="region of interest" description="Disordered" evidence="1">
    <location>
        <begin position="221"/>
        <end position="246"/>
    </location>
</feature>
<dbReference type="AlphaFoldDB" id="A0A2N8KZS0"/>
<feature type="transmembrane region" description="Helical" evidence="2">
    <location>
        <begin position="20"/>
        <end position="37"/>
    </location>
</feature>
<feature type="transmembrane region" description="Helical" evidence="2">
    <location>
        <begin position="49"/>
        <end position="71"/>
    </location>
</feature>
<comment type="caution">
    <text evidence="3">The sequence shown here is derived from an EMBL/GenBank/DDBJ whole genome shotgun (WGS) entry which is preliminary data.</text>
</comment>
<dbReference type="Gene3D" id="1.20.144.10">
    <property type="entry name" value="Phosphatidic acid phosphatase type 2/haloperoxidase"/>
    <property type="match status" value="1"/>
</dbReference>
<dbReference type="SUPFAM" id="SSF48317">
    <property type="entry name" value="Acid phosphatase/Vanadium-dependent haloperoxidase"/>
    <property type="match status" value="1"/>
</dbReference>
<feature type="transmembrane region" description="Helical" evidence="2">
    <location>
        <begin position="91"/>
        <end position="112"/>
    </location>
</feature>
<proteinExistence type="predicted"/>
<name>A0A2N8KZS0_9BURK</name>
<dbReference type="InterPro" id="IPR036938">
    <property type="entry name" value="PAP2/HPO_sf"/>
</dbReference>